<reference evidence="7" key="1">
    <citation type="submission" date="2019-05" db="EMBL/GenBank/DDBJ databases">
        <title>Candidatus Nanohalobium constans, a novel model system to study the DPANN nano-sized archaea: genomic and physiological characterization of a nanoarchaeon co-cultured with its chitinotrophic host.</title>
        <authorList>
            <person name="La Cono V."/>
            <person name="Arcadi E."/>
            <person name="Crisafi F."/>
            <person name="Denaro R."/>
            <person name="La Spada G."/>
            <person name="Messina E."/>
            <person name="Smedile F."/>
            <person name="Toshchakov S.V."/>
            <person name="Shevchenko M.A."/>
            <person name="Golyshin P.N."/>
            <person name="Golyshina O.V."/>
            <person name="Ferrer M."/>
            <person name="Rohde M."/>
            <person name="Mushegian A."/>
            <person name="Sorokin D.Y."/>
            <person name="Giuliano L."/>
            <person name="Yakimov M.M."/>
        </authorList>
    </citation>
    <scope>NUCLEOTIDE SEQUENCE [LARGE SCALE GENOMIC DNA]</scope>
    <source>
        <strain evidence="7">LC1Nh</strain>
    </source>
</reference>
<evidence type="ECO:0000256" key="3">
    <source>
        <dbReference type="ARBA" id="ARBA00022679"/>
    </source>
</evidence>
<organism evidence="6 7">
    <name type="scientific">Candidatus Nanohalobium constans</name>
    <dbReference type="NCBI Taxonomy" id="2565781"/>
    <lineage>
        <taxon>Archaea</taxon>
        <taxon>Candidatus Nanohalarchaeota</taxon>
        <taxon>Candidatus Nanohalobia</taxon>
        <taxon>Candidatus Nanohalobiales</taxon>
        <taxon>Candidatus Nanohalobiaceae</taxon>
        <taxon>Candidatus Nanohalobium</taxon>
    </lineage>
</organism>
<dbReference type="GeneID" id="42364835"/>
<evidence type="ECO:0000256" key="4">
    <source>
        <dbReference type="ARBA" id="ARBA00022691"/>
    </source>
</evidence>
<evidence type="ECO:0000313" key="7">
    <source>
        <dbReference type="Proteomes" id="UP000377803"/>
    </source>
</evidence>
<dbReference type="RefSeq" id="WP_153550091.1">
    <property type="nucleotide sequence ID" value="NZ_CP040089.1"/>
</dbReference>
<evidence type="ECO:0000313" key="6">
    <source>
        <dbReference type="EMBL" id="QGA80352.1"/>
    </source>
</evidence>
<dbReference type="InterPro" id="IPR029028">
    <property type="entry name" value="Alpha/beta_knot_MTases"/>
</dbReference>
<dbReference type="EMBL" id="CP040089">
    <property type="protein sequence ID" value="QGA80352.1"/>
    <property type="molecule type" value="Genomic_DNA"/>
</dbReference>
<feature type="domain" description="tRNA/rRNA methyltransferase SpoU type" evidence="5">
    <location>
        <begin position="4"/>
        <end position="135"/>
    </location>
</feature>
<keyword evidence="4" id="KW-0949">S-adenosyl-L-methionine</keyword>
<evidence type="ECO:0000259" key="5">
    <source>
        <dbReference type="Pfam" id="PF00588"/>
    </source>
</evidence>
<dbReference type="GO" id="GO:0003723">
    <property type="term" value="F:RNA binding"/>
    <property type="evidence" value="ECO:0007669"/>
    <property type="project" value="InterPro"/>
</dbReference>
<proteinExistence type="inferred from homology"/>
<dbReference type="Gene3D" id="3.40.1280.10">
    <property type="match status" value="1"/>
</dbReference>
<dbReference type="AlphaFoldDB" id="A0A5Q0UFG2"/>
<name>A0A5Q0UFG2_9ARCH</name>
<protein>
    <submittedName>
        <fullName evidence="6">tRNA/rRNA methyltransferase</fullName>
    </submittedName>
</protein>
<accession>A0A5Q0UFG2</accession>
<dbReference type="OrthoDB" id="372184at2157"/>
<sequence>MEKVILVEPEIPENTGFIARLAANFEAELRIIQPEFNLSEARKTTNKYQDKLRNAEIYETVEKAVENLDYVVGTKPGKGVGLKKFQPRENMSLMIGRESHGLSNKELEHCDTKIHIETGKHSSLNQSHAAAVLMHSFYTKQKKQVKVDKLDAINEETGEVTRKLLKRAAPTEKEMKAVTAEIKSR</sequence>
<keyword evidence="7" id="KW-1185">Reference proteome</keyword>
<dbReference type="KEGG" id="ncon:LC1Nh_0451"/>
<dbReference type="SUPFAM" id="SSF75217">
    <property type="entry name" value="alpha/beta knot"/>
    <property type="match status" value="1"/>
</dbReference>
<gene>
    <name evidence="6" type="primary">lasT</name>
    <name evidence="6" type="ORF">LC1Nh_0451</name>
</gene>
<dbReference type="GO" id="GO:0005829">
    <property type="term" value="C:cytosol"/>
    <property type="evidence" value="ECO:0007669"/>
    <property type="project" value="TreeGrafter"/>
</dbReference>
<dbReference type="GO" id="GO:0002128">
    <property type="term" value="P:tRNA nucleoside ribose methylation"/>
    <property type="evidence" value="ECO:0007669"/>
    <property type="project" value="TreeGrafter"/>
</dbReference>
<keyword evidence="3 6" id="KW-0808">Transferase</keyword>
<dbReference type="InterPro" id="IPR001537">
    <property type="entry name" value="SpoU_MeTrfase"/>
</dbReference>
<dbReference type="InterPro" id="IPR029026">
    <property type="entry name" value="tRNA_m1G_MTases_N"/>
</dbReference>
<dbReference type="GO" id="GO:0008173">
    <property type="term" value="F:RNA methyltransferase activity"/>
    <property type="evidence" value="ECO:0007669"/>
    <property type="project" value="InterPro"/>
</dbReference>
<keyword evidence="2 6" id="KW-0489">Methyltransferase</keyword>
<dbReference type="PANTHER" id="PTHR42786:SF2">
    <property type="entry name" value="TRNA (CYTIDINE_URIDINE-2'-O-)-METHYLTRANSFERASE TRMJ"/>
    <property type="match status" value="1"/>
</dbReference>
<dbReference type="PANTHER" id="PTHR42786">
    <property type="entry name" value="TRNA/RRNA METHYLTRANSFERASE"/>
    <property type="match status" value="1"/>
</dbReference>
<evidence type="ECO:0000256" key="2">
    <source>
        <dbReference type="ARBA" id="ARBA00022603"/>
    </source>
</evidence>
<comment type="similarity">
    <text evidence="1">Belongs to the class IV-like SAM-binding methyltransferase superfamily. RNA methyltransferase TrmH family.</text>
</comment>
<dbReference type="InterPro" id="IPR004384">
    <property type="entry name" value="RNA_MeTrfase_TrmJ/LasT"/>
</dbReference>
<dbReference type="CDD" id="cd18093">
    <property type="entry name" value="SpoU-like_TrmJ"/>
    <property type="match status" value="1"/>
</dbReference>
<evidence type="ECO:0000256" key="1">
    <source>
        <dbReference type="ARBA" id="ARBA00007228"/>
    </source>
</evidence>
<dbReference type="Proteomes" id="UP000377803">
    <property type="component" value="Chromosome"/>
</dbReference>
<dbReference type="Pfam" id="PF00588">
    <property type="entry name" value="SpoU_methylase"/>
    <property type="match status" value="1"/>
</dbReference>